<accession>A0A6V7QCX0</accession>
<evidence type="ECO:0000313" key="2">
    <source>
        <dbReference type="EMBL" id="CAD1840706.1"/>
    </source>
</evidence>
<feature type="region of interest" description="Disordered" evidence="1">
    <location>
        <begin position="256"/>
        <end position="382"/>
    </location>
</feature>
<evidence type="ECO:0000256" key="1">
    <source>
        <dbReference type="SAM" id="MobiDB-lite"/>
    </source>
</evidence>
<proteinExistence type="predicted"/>
<reference evidence="2" key="1">
    <citation type="submission" date="2020-07" db="EMBL/GenBank/DDBJ databases">
        <authorList>
            <person name="Lin J."/>
        </authorList>
    </citation>
    <scope>NUCLEOTIDE SEQUENCE</scope>
</reference>
<feature type="region of interest" description="Disordered" evidence="1">
    <location>
        <begin position="509"/>
        <end position="532"/>
    </location>
</feature>
<feature type="compositionally biased region" description="Low complexity" evidence="1">
    <location>
        <begin position="301"/>
        <end position="324"/>
    </location>
</feature>
<organism evidence="2">
    <name type="scientific">Ananas comosus var. bracteatus</name>
    <name type="common">red pineapple</name>
    <dbReference type="NCBI Taxonomy" id="296719"/>
    <lineage>
        <taxon>Eukaryota</taxon>
        <taxon>Viridiplantae</taxon>
        <taxon>Streptophyta</taxon>
        <taxon>Embryophyta</taxon>
        <taxon>Tracheophyta</taxon>
        <taxon>Spermatophyta</taxon>
        <taxon>Magnoliopsida</taxon>
        <taxon>Liliopsida</taxon>
        <taxon>Poales</taxon>
        <taxon>Bromeliaceae</taxon>
        <taxon>Bromelioideae</taxon>
        <taxon>Ananas</taxon>
    </lineage>
</organism>
<feature type="compositionally biased region" description="Basic and acidic residues" evidence="1">
    <location>
        <begin position="523"/>
        <end position="532"/>
    </location>
</feature>
<dbReference type="AlphaFoldDB" id="A0A6V7QCX0"/>
<protein>
    <submittedName>
        <fullName evidence="2">Uncharacterized protein</fullName>
    </submittedName>
</protein>
<name>A0A6V7QCX0_ANACO</name>
<sequence length="532" mass="58371">MRSISESPRSRWWTGCWQRQGGPFKRSRCKVRGSSREFLVANFDAYFLAVFFPNWVARESAISKSPLRFEGLDFKLSNWTEVAELDRGHLRHKVWVRLHYWPILCWNEENVKAAVSGFGELWEIDPLSERRVDVSFFRANVRCQDVHSIPEVLNLMVDDRRFRIPVEIELSEDANPILLSEDLDERLGLESSDAQDRFIRLTGFNSIPAQGSQDWPRDSRDGARSVLHRHRSTFFYTSGVYRLVAPAAVDNLNSNSSELPPRCTPGQSQVVPQKSLGPGSCEPSTGPSASASRPPSPGGPPTSASRPPSPGGPSNSGGPPTSASRSPSPGGPFTSESRPPSAGGTSFAEASPLGPALGVVGLADAEPDGPRNRLNPGTFQSGVSPLASIKLGSFRRSLRLVSKNMGIKKDSLQRAQDIMCSKLKSLKISYSSSRSFATMPAQPSLLAPSSVVLLKKAPNVLVANEEVTRYLLRLYCRLIWFPHFRGDTALPLTEQEILKILTSCGISNREMGPPREPVSAPLEAERAVPEGD</sequence>
<gene>
    <name evidence="2" type="ORF">CB5_LOCUS23917</name>
</gene>
<dbReference type="EMBL" id="LR862135">
    <property type="protein sequence ID" value="CAD1840706.1"/>
    <property type="molecule type" value="Genomic_DNA"/>
</dbReference>
<feature type="compositionally biased region" description="Low complexity" evidence="1">
    <location>
        <begin position="283"/>
        <end position="293"/>
    </location>
</feature>